<dbReference type="OrthoDB" id="9811310at2"/>
<organism evidence="1 2">
    <name type="scientific">Brevifollis gellanilyticus</name>
    <dbReference type="NCBI Taxonomy" id="748831"/>
    <lineage>
        <taxon>Bacteria</taxon>
        <taxon>Pseudomonadati</taxon>
        <taxon>Verrucomicrobiota</taxon>
        <taxon>Verrucomicrobiia</taxon>
        <taxon>Verrucomicrobiales</taxon>
        <taxon>Verrucomicrobiaceae</taxon>
    </lineage>
</organism>
<comment type="caution">
    <text evidence="1">The sequence shown here is derived from an EMBL/GenBank/DDBJ whole genome shotgun (WGS) entry which is preliminary data.</text>
</comment>
<dbReference type="AlphaFoldDB" id="A0A512MD28"/>
<dbReference type="RefSeq" id="WP_146852723.1">
    <property type="nucleotide sequence ID" value="NZ_BKAG01000032.1"/>
</dbReference>
<dbReference type="Proteomes" id="UP000321577">
    <property type="component" value="Unassembled WGS sequence"/>
</dbReference>
<protein>
    <submittedName>
        <fullName evidence="1">Uncharacterized protein</fullName>
    </submittedName>
</protein>
<proteinExistence type="predicted"/>
<name>A0A512MD28_9BACT</name>
<reference evidence="1 2" key="1">
    <citation type="submission" date="2019-07" db="EMBL/GenBank/DDBJ databases">
        <title>Whole genome shotgun sequence of Brevifollis gellanilyticus NBRC 108608.</title>
        <authorList>
            <person name="Hosoyama A."/>
            <person name="Uohara A."/>
            <person name="Ohji S."/>
            <person name="Ichikawa N."/>
        </authorList>
    </citation>
    <scope>NUCLEOTIDE SEQUENCE [LARGE SCALE GENOMIC DNA]</scope>
    <source>
        <strain evidence="1 2">NBRC 108608</strain>
    </source>
</reference>
<gene>
    <name evidence="1" type="ORF">BGE01nite_39030</name>
</gene>
<evidence type="ECO:0000313" key="2">
    <source>
        <dbReference type="Proteomes" id="UP000321577"/>
    </source>
</evidence>
<keyword evidence="2" id="KW-1185">Reference proteome</keyword>
<dbReference type="EMBL" id="BKAG01000032">
    <property type="protein sequence ID" value="GEP44612.1"/>
    <property type="molecule type" value="Genomic_DNA"/>
</dbReference>
<evidence type="ECO:0000313" key="1">
    <source>
        <dbReference type="EMBL" id="GEP44612.1"/>
    </source>
</evidence>
<accession>A0A512MD28</accession>
<sequence>MPKLTIDLPDSVMPYLTQKAEGWKQTPEGFLSSYVVHALEHEEESEHEYADPSQKALEDILEERMKGPFVPVPEDLVDQVMEKAMERVRQRQAHV</sequence>